<organism evidence="1 2">
    <name type="scientific">Vigna angularis var. angularis</name>
    <dbReference type="NCBI Taxonomy" id="157739"/>
    <lineage>
        <taxon>Eukaryota</taxon>
        <taxon>Viridiplantae</taxon>
        <taxon>Streptophyta</taxon>
        <taxon>Embryophyta</taxon>
        <taxon>Tracheophyta</taxon>
        <taxon>Spermatophyta</taxon>
        <taxon>Magnoliopsida</taxon>
        <taxon>eudicotyledons</taxon>
        <taxon>Gunneridae</taxon>
        <taxon>Pentapetalae</taxon>
        <taxon>rosids</taxon>
        <taxon>fabids</taxon>
        <taxon>Fabales</taxon>
        <taxon>Fabaceae</taxon>
        <taxon>Papilionoideae</taxon>
        <taxon>50 kb inversion clade</taxon>
        <taxon>NPAAA clade</taxon>
        <taxon>indigoferoid/millettioid clade</taxon>
        <taxon>Phaseoleae</taxon>
        <taxon>Vigna</taxon>
    </lineage>
</organism>
<sequence length="70" mass="8157">MSTCSGQHSQHKTFSPLSQNLVCEDQYGWCSYREKLEINAYDNYENFPLFLMLLMRCLEVSLQGITLLAF</sequence>
<protein>
    <submittedName>
        <fullName evidence="1">Uncharacterized protein</fullName>
    </submittedName>
</protein>
<keyword evidence="2" id="KW-1185">Reference proteome</keyword>
<gene>
    <name evidence="1" type="primary">Vigan.11G126000</name>
    <name evidence="1" type="ORF">VIGAN_11126000</name>
</gene>
<accession>A0A0S3TA59</accession>
<proteinExistence type="predicted"/>
<dbReference type="AlphaFoldDB" id="A0A0S3TA59"/>
<evidence type="ECO:0000313" key="1">
    <source>
        <dbReference type="EMBL" id="BAU01910.1"/>
    </source>
</evidence>
<evidence type="ECO:0000313" key="2">
    <source>
        <dbReference type="Proteomes" id="UP000291084"/>
    </source>
</evidence>
<dbReference type="EMBL" id="AP015044">
    <property type="protein sequence ID" value="BAU01910.1"/>
    <property type="molecule type" value="Genomic_DNA"/>
</dbReference>
<name>A0A0S3TA59_PHAAN</name>
<reference evidence="1 2" key="1">
    <citation type="journal article" date="2015" name="Sci. Rep.">
        <title>The power of single molecule real-time sequencing technology in the de novo assembly of a eukaryotic genome.</title>
        <authorList>
            <person name="Sakai H."/>
            <person name="Naito K."/>
            <person name="Ogiso-Tanaka E."/>
            <person name="Takahashi Y."/>
            <person name="Iseki K."/>
            <person name="Muto C."/>
            <person name="Satou K."/>
            <person name="Teruya K."/>
            <person name="Shiroma A."/>
            <person name="Shimoji M."/>
            <person name="Hirano T."/>
            <person name="Itoh T."/>
            <person name="Kaga A."/>
            <person name="Tomooka N."/>
        </authorList>
    </citation>
    <scope>NUCLEOTIDE SEQUENCE [LARGE SCALE GENOMIC DNA]</scope>
    <source>
        <strain evidence="2">cv. Shumari</strain>
    </source>
</reference>
<dbReference type="Proteomes" id="UP000291084">
    <property type="component" value="Chromosome 11"/>
</dbReference>